<organism evidence="1">
    <name type="scientific">Arundo donax</name>
    <name type="common">Giant reed</name>
    <name type="synonym">Donax arundinaceus</name>
    <dbReference type="NCBI Taxonomy" id="35708"/>
    <lineage>
        <taxon>Eukaryota</taxon>
        <taxon>Viridiplantae</taxon>
        <taxon>Streptophyta</taxon>
        <taxon>Embryophyta</taxon>
        <taxon>Tracheophyta</taxon>
        <taxon>Spermatophyta</taxon>
        <taxon>Magnoliopsida</taxon>
        <taxon>Liliopsida</taxon>
        <taxon>Poales</taxon>
        <taxon>Poaceae</taxon>
        <taxon>PACMAD clade</taxon>
        <taxon>Arundinoideae</taxon>
        <taxon>Arundineae</taxon>
        <taxon>Arundo</taxon>
    </lineage>
</organism>
<dbReference type="AlphaFoldDB" id="A0A0A9GK05"/>
<proteinExistence type="predicted"/>
<dbReference type="EMBL" id="GBRH01172441">
    <property type="protein sequence ID" value="JAE25455.1"/>
    <property type="molecule type" value="Transcribed_RNA"/>
</dbReference>
<evidence type="ECO:0000313" key="1">
    <source>
        <dbReference type="EMBL" id="JAE25455.1"/>
    </source>
</evidence>
<reference evidence="1" key="1">
    <citation type="submission" date="2014-09" db="EMBL/GenBank/DDBJ databases">
        <authorList>
            <person name="Magalhaes I.L.F."/>
            <person name="Oliveira U."/>
            <person name="Santos F.R."/>
            <person name="Vidigal T.H.D.A."/>
            <person name="Brescovit A.D."/>
            <person name="Santos A.J."/>
        </authorList>
    </citation>
    <scope>NUCLEOTIDE SEQUENCE</scope>
    <source>
        <tissue evidence="1">Shoot tissue taken approximately 20 cm above the soil surface</tissue>
    </source>
</reference>
<reference evidence="1" key="2">
    <citation type="journal article" date="2015" name="Data Brief">
        <title>Shoot transcriptome of the giant reed, Arundo donax.</title>
        <authorList>
            <person name="Barrero R.A."/>
            <person name="Guerrero F.D."/>
            <person name="Moolhuijzen P."/>
            <person name="Goolsby J.A."/>
            <person name="Tidwell J."/>
            <person name="Bellgard S.E."/>
            <person name="Bellgard M.I."/>
        </authorList>
    </citation>
    <scope>NUCLEOTIDE SEQUENCE</scope>
    <source>
        <tissue evidence="1">Shoot tissue taken approximately 20 cm above the soil surface</tissue>
    </source>
</reference>
<sequence length="58" mass="6304">MGTNWMMSRVAILPVELSSRLPLSASRISICVKSAFPTPTMRIDSGKSDALTMQSFVS</sequence>
<accession>A0A0A9GK05</accession>
<name>A0A0A9GK05_ARUDO</name>
<protein>
    <submittedName>
        <fullName evidence="1">Uncharacterized protein</fullName>
    </submittedName>
</protein>